<name>A0ABT3PP72_9BACT</name>
<dbReference type="Proteomes" id="UP001207918">
    <property type="component" value="Unassembled WGS sequence"/>
</dbReference>
<proteinExistence type="predicted"/>
<comment type="caution">
    <text evidence="1">The sequence shown here is derived from an EMBL/GenBank/DDBJ whole genome shotgun (WGS) entry which is preliminary data.</text>
</comment>
<organism evidence="1 2">
    <name type="scientific">Fodinibius salsisoli</name>
    <dbReference type="NCBI Taxonomy" id="2820877"/>
    <lineage>
        <taxon>Bacteria</taxon>
        <taxon>Pseudomonadati</taxon>
        <taxon>Balneolota</taxon>
        <taxon>Balneolia</taxon>
        <taxon>Balneolales</taxon>
        <taxon>Balneolaceae</taxon>
        <taxon>Fodinibius</taxon>
    </lineage>
</organism>
<evidence type="ECO:0000313" key="2">
    <source>
        <dbReference type="Proteomes" id="UP001207918"/>
    </source>
</evidence>
<dbReference type="EMBL" id="JAGGJA010000007">
    <property type="protein sequence ID" value="MCW9707656.1"/>
    <property type="molecule type" value="Genomic_DNA"/>
</dbReference>
<accession>A0ABT3PP72</accession>
<dbReference type="NCBIfam" id="TIGR02574">
    <property type="entry name" value="stabl_TIGR02574"/>
    <property type="match status" value="1"/>
</dbReference>
<dbReference type="RefSeq" id="WP_265766443.1">
    <property type="nucleotide sequence ID" value="NZ_JAGGJA010000007.1"/>
</dbReference>
<dbReference type="InterPro" id="IPR013406">
    <property type="entry name" value="CHP02574_addiction_mod"/>
</dbReference>
<gene>
    <name evidence="1" type="ORF">J6I44_12385</name>
</gene>
<sequence>MEKTLINELSRLNKNEKLLLVEALWDSIASDPEEVEVPDHHKSILEQRLKTLEKDKKNGSSWKEIRQKYL</sequence>
<protein>
    <submittedName>
        <fullName evidence="1">Addiction module protein</fullName>
    </submittedName>
</protein>
<evidence type="ECO:0000313" key="1">
    <source>
        <dbReference type="EMBL" id="MCW9707656.1"/>
    </source>
</evidence>
<reference evidence="1 2" key="1">
    <citation type="submission" date="2021-03" db="EMBL/GenBank/DDBJ databases">
        <title>Aliifodinibius sp. nov., a new bacterium isolated from saline soil.</title>
        <authorList>
            <person name="Galisteo C."/>
            <person name="De La Haba R."/>
            <person name="Sanchez-Porro C."/>
            <person name="Ventosa A."/>
        </authorList>
    </citation>
    <scope>NUCLEOTIDE SEQUENCE [LARGE SCALE GENOMIC DNA]</scope>
    <source>
        <strain evidence="1 2">1BSP15-2V2</strain>
    </source>
</reference>
<keyword evidence="2" id="KW-1185">Reference proteome</keyword>
<dbReference type="Pfam" id="PF09720">
    <property type="entry name" value="Unstab_antitox"/>
    <property type="match status" value="1"/>
</dbReference>